<evidence type="ECO:0000313" key="10">
    <source>
        <dbReference type="EMBL" id="VDN85972.1"/>
    </source>
</evidence>
<feature type="transmembrane region" description="Helical" evidence="8">
    <location>
        <begin position="146"/>
        <end position="163"/>
    </location>
</feature>
<dbReference type="FunFam" id="3.30.160.60:FF:000912">
    <property type="entry name" value="Zinc finger protein 660"/>
    <property type="match status" value="1"/>
</dbReference>
<dbReference type="WBParaSite" id="BPAG_0000482201-mRNA-1">
    <property type="protein sequence ID" value="BPAG_0000482201-mRNA-1"/>
    <property type="gene ID" value="BPAG_0000482201"/>
</dbReference>
<accession>A0A0N4T9D5</accession>
<keyword evidence="5" id="KW-0862">Zinc</keyword>
<evidence type="ECO:0000256" key="1">
    <source>
        <dbReference type="ARBA" id="ARBA00004123"/>
    </source>
</evidence>
<dbReference type="Pfam" id="PF13894">
    <property type="entry name" value="zf-C2H2_4"/>
    <property type="match status" value="1"/>
</dbReference>
<protein>
    <submittedName>
        <fullName evidence="12">Protein krueppel</fullName>
    </submittedName>
</protein>
<feature type="domain" description="C2H2-type" evidence="9">
    <location>
        <begin position="66"/>
        <end position="93"/>
    </location>
</feature>
<evidence type="ECO:0000256" key="4">
    <source>
        <dbReference type="ARBA" id="ARBA00022771"/>
    </source>
</evidence>
<feature type="domain" description="C2H2-type" evidence="9">
    <location>
        <begin position="38"/>
        <end position="65"/>
    </location>
</feature>
<dbReference type="FunFam" id="3.30.160.60:FF:001325">
    <property type="entry name" value="zinc finger protein 200"/>
    <property type="match status" value="1"/>
</dbReference>
<keyword evidence="6" id="KW-0539">Nucleus</keyword>
<proteinExistence type="predicted"/>
<dbReference type="InterPro" id="IPR013087">
    <property type="entry name" value="Znf_C2H2_type"/>
</dbReference>
<comment type="subcellular location">
    <subcellularLocation>
        <location evidence="1">Nucleus</location>
    </subcellularLocation>
</comment>
<keyword evidence="8" id="KW-0472">Membrane</keyword>
<keyword evidence="8" id="KW-1133">Transmembrane helix</keyword>
<dbReference type="PANTHER" id="PTHR24394">
    <property type="entry name" value="ZINC FINGER PROTEIN"/>
    <property type="match status" value="1"/>
</dbReference>
<evidence type="ECO:0000256" key="8">
    <source>
        <dbReference type="SAM" id="Phobius"/>
    </source>
</evidence>
<dbReference type="EMBL" id="UZAD01002696">
    <property type="protein sequence ID" value="VDN85972.1"/>
    <property type="molecule type" value="Genomic_DNA"/>
</dbReference>
<dbReference type="GO" id="GO:0008270">
    <property type="term" value="F:zinc ion binding"/>
    <property type="evidence" value="ECO:0007669"/>
    <property type="project" value="UniProtKB-KW"/>
</dbReference>
<dbReference type="PROSITE" id="PS50157">
    <property type="entry name" value="ZINC_FINGER_C2H2_2"/>
    <property type="match status" value="3"/>
</dbReference>
<dbReference type="PROSITE" id="PS00028">
    <property type="entry name" value="ZINC_FINGER_C2H2_1"/>
    <property type="match status" value="3"/>
</dbReference>
<dbReference type="GO" id="GO:0000981">
    <property type="term" value="F:DNA-binding transcription factor activity, RNA polymerase II-specific"/>
    <property type="evidence" value="ECO:0007669"/>
    <property type="project" value="TreeGrafter"/>
</dbReference>
<dbReference type="InterPro" id="IPR036236">
    <property type="entry name" value="Znf_C2H2_sf"/>
</dbReference>
<dbReference type="STRING" id="6280.A0A0N4T9D5"/>
<sequence>MMTHTSEKPHSCSICKRNFGDLRNMKRHMRTHAGEKPYSCSICKKNFTRSDSIKSHMMIHTGEKPYSCLICRKGFIHKHHLQSHMATHDMNRPVYHCTVCSKDFQAKSGLKSNALCYFYFIIYILCRQILVGYFFCLILYAHLCRFSSLFFILAAFFFTSDGIKKALKDNARIICLKLPFDSKIIAVYNYRRKQKRLKLFFFFFFFIIHK</sequence>
<dbReference type="SUPFAM" id="SSF57667">
    <property type="entry name" value="beta-beta-alpha zinc fingers"/>
    <property type="match status" value="2"/>
</dbReference>
<reference evidence="10 11" key="2">
    <citation type="submission" date="2018-11" db="EMBL/GenBank/DDBJ databases">
        <authorList>
            <consortium name="Pathogen Informatics"/>
        </authorList>
    </citation>
    <scope>NUCLEOTIDE SEQUENCE [LARGE SCALE GENOMIC DNA]</scope>
</reference>
<dbReference type="SMART" id="SM00355">
    <property type="entry name" value="ZnF_C2H2"/>
    <property type="match status" value="3"/>
</dbReference>
<dbReference type="FunFam" id="3.30.160.60:FF:000110">
    <property type="entry name" value="Zinc finger protein-like"/>
    <property type="match status" value="1"/>
</dbReference>
<keyword evidence="4 7" id="KW-0863">Zinc-finger</keyword>
<evidence type="ECO:0000259" key="9">
    <source>
        <dbReference type="PROSITE" id="PS50157"/>
    </source>
</evidence>
<dbReference type="Gene3D" id="3.30.160.60">
    <property type="entry name" value="Classic Zinc Finger"/>
    <property type="match status" value="3"/>
</dbReference>
<keyword evidence="11" id="KW-1185">Reference proteome</keyword>
<feature type="domain" description="C2H2-type" evidence="9">
    <location>
        <begin position="10"/>
        <end position="37"/>
    </location>
</feature>
<evidence type="ECO:0000256" key="5">
    <source>
        <dbReference type="ARBA" id="ARBA00022833"/>
    </source>
</evidence>
<evidence type="ECO:0000256" key="2">
    <source>
        <dbReference type="ARBA" id="ARBA00022723"/>
    </source>
</evidence>
<evidence type="ECO:0000256" key="7">
    <source>
        <dbReference type="PROSITE-ProRule" id="PRU00042"/>
    </source>
</evidence>
<dbReference type="PANTHER" id="PTHR24394:SF29">
    <property type="entry name" value="MYONEURIN"/>
    <property type="match status" value="1"/>
</dbReference>
<evidence type="ECO:0000256" key="6">
    <source>
        <dbReference type="ARBA" id="ARBA00023242"/>
    </source>
</evidence>
<reference evidence="12" key="1">
    <citation type="submission" date="2017-02" db="UniProtKB">
        <authorList>
            <consortium name="WormBaseParasite"/>
        </authorList>
    </citation>
    <scope>IDENTIFICATION</scope>
</reference>
<dbReference type="Pfam" id="PF00096">
    <property type="entry name" value="zf-C2H2"/>
    <property type="match status" value="2"/>
</dbReference>
<evidence type="ECO:0000313" key="12">
    <source>
        <dbReference type="WBParaSite" id="BPAG_0000482201-mRNA-1"/>
    </source>
</evidence>
<evidence type="ECO:0000256" key="3">
    <source>
        <dbReference type="ARBA" id="ARBA00022737"/>
    </source>
</evidence>
<organism evidence="12">
    <name type="scientific">Brugia pahangi</name>
    <name type="common">Filarial nematode worm</name>
    <dbReference type="NCBI Taxonomy" id="6280"/>
    <lineage>
        <taxon>Eukaryota</taxon>
        <taxon>Metazoa</taxon>
        <taxon>Ecdysozoa</taxon>
        <taxon>Nematoda</taxon>
        <taxon>Chromadorea</taxon>
        <taxon>Rhabditida</taxon>
        <taxon>Spirurina</taxon>
        <taxon>Spiruromorpha</taxon>
        <taxon>Filarioidea</taxon>
        <taxon>Onchocercidae</taxon>
        <taxon>Brugia</taxon>
    </lineage>
</organism>
<keyword evidence="3" id="KW-0677">Repeat</keyword>
<evidence type="ECO:0000313" key="11">
    <source>
        <dbReference type="Proteomes" id="UP000278627"/>
    </source>
</evidence>
<keyword evidence="2" id="KW-0479">Metal-binding</keyword>
<keyword evidence="8" id="KW-0812">Transmembrane</keyword>
<name>A0A0N4T9D5_BRUPA</name>
<dbReference type="AlphaFoldDB" id="A0A0N4T9D5"/>
<feature type="transmembrane region" description="Helical" evidence="8">
    <location>
        <begin position="117"/>
        <end position="140"/>
    </location>
</feature>
<gene>
    <name evidence="10" type="ORF">BPAG_LOCUS4786</name>
</gene>
<dbReference type="Proteomes" id="UP000278627">
    <property type="component" value="Unassembled WGS sequence"/>
</dbReference>
<dbReference type="GO" id="GO:0005634">
    <property type="term" value="C:nucleus"/>
    <property type="evidence" value="ECO:0007669"/>
    <property type="project" value="UniProtKB-SubCell"/>
</dbReference>